<dbReference type="PANTHER" id="PTHR37423">
    <property type="entry name" value="SOLUBLE LYTIC MUREIN TRANSGLYCOSYLASE-RELATED"/>
    <property type="match status" value="1"/>
</dbReference>
<dbReference type="InterPro" id="IPR000189">
    <property type="entry name" value="Transglyc_AS"/>
</dbReference>
<dbReference type="InterPro" id="IPR008258">
    <property type="entry name" value="Transglycosylase_SLT_dom_1"/>
</dbReference>
<gene>
    <name evidence="5" type="ORF">FN976_08180</name>
</gene>
<evidence type="ECO:0000313" key="6">
    <source>
        <dbReference type="Proteomes" id="UP000318199"/>
    </source>
</evidence>
<dbReference type="AlphaFoldDB" id="A0A562ZUH4"/>
<feature type="signal peptide" evidence="3">
    <location>
        <begin position="1"/>
        <end position="26"/>
    </location>
</feature>
<feature type="region of interest" description="Disordered" evidence="2">
    <location>
        <begin position="494"/>
        <end position="517"/>
    </location>
</feature>
<dbReference type="CDD" id="cd00118">
    <property type="entry name" value="LysM"/>
    <property type="match status" value="1"/>
</dbReference>
<dbReference type="CDD" id="cd16894">
    <property type="entry name" value="MltD-like"/>
    <property type="match status" value="1"/>
</dbReference>
<dbReference type="InterPro" id="IPR036779">
    <property type="entry name" value="LysM_dom_sf"/>
</dbReference>
<evidence type="ECO:0000259" key="4">
    <source>
        <dbReference type="PROSITE" id="PS51782"/>
    </source>
</evidence>
<sequence>MKKLYPRLGLSLALALAMLLAGCATMMPQVADAPAAPATSAEDKPAVAAVTPAPPAPVIPSGPLSDLSSGQLSSQAVAHLLPPADLWERIRRGFAMPNLQTDLVRQQEQWYSTRPDYIQRMTDRSRKYLFHIVEELERRNMPTELALLPFIESAFNPQAVSSARAAGMWQFMPATGKDFDLKQNVFRDDRRDVLASTRAALDYLQKLHGMFGDWHLALAAYNWGEGSVGRAIKVNQAKGFATAYTDLNMPNETRNYVPKLQAVKNIVAKPEQFRTELPLIENHPYFQSVTLTRDMDVALAARLADVELDDFKALNPSLNRPVILAAGTPQILLPWDNATVFKRNFEAYSEGKFASWTAWSAPATMSVAEAARRVGMTEADLRTANTIPPRMLIKSGSVLIVPRKSPTQNDVTSHMADHGQLSLAPEVTLRRTVVKAGRNESVASIARRYKVSADQVAEWNSVGAASVFKLGQQVVLHLPVRAAARAPVRAIARQPLRGKPAAKAPVRKAPVQATKRR</sequence>
<protein>
    <submittedName>
        <fullName evidence="5">LysM peptidoglycan-binding domain-containing protein</fullName>
    </submittedName>
</protein>
<dbReference type="PANTHER" id="PTHR37423:SF2">
    <property type="entry name" value="MEMBRANE-BOUND LYTIC MUREIN TRANSGLYCOSYLASE C"/>
    <property type="match status" value="1"/>
</dbReference>
<dbReference type="Gene3D" id="3.10.350.10">
    <property type="entry name" value="LysM domain"/>
    <property type="match status" value="1"/>
</dbReference>
<dbReference type="Gene3D" id="1.10.530.10">
    <property type="match status" value="1"/>
</dbReference>
<dbReference type="SUPFAM" id="SSF53955">
    <property type="entry name" value="Lysozyme-like"/>
    <property type="match status" value="1"/>
</dbReference>
<evidence type="ECO:0000256" key="1">
    <source>
        <dbReference type="ARBA" id="ARBA00007734"/>
    </source>
</evidence>
<evidence type="ECO:0000313" key="5">
    <source>
        <dbReference type="EMBL" id="TWO72006.1"/>
    </source>
</evidence>
<dbReference type="GO" id="GO:0008933">
    <property type="term" value="F:peptidoglycan lytic transglycosylase activity"/>
    <property type="evidence" value="ECO:0007669"/>
    <property type="project" value="InterPro"/>
</dbReference>
<evidence type="ECO:0000256" key="2">
    <source>
        <dbReference type="SAM" id="MobiDB-lite"/>
    </source>
</evidence>
<dbReference type="SUPFAM" id="SSF54106">
    <property type="entry name" value="LysM domain"/>
    <property type="match status" value="1"/>
</dbReference>
<keyword evidence="6" id="KW-1185">Reference proteome</keyword>
<dbReference type="Pfam" id="PF01464">
    <property type="entry name" value="SLT"/>
    <property type="match status" value="1"/>
</dbReference>
<dbReference type="RefSeq" id="WP_145892514.1">
    <property type="nucleotide sequence ID" value="NZ_VOBQ01000005.1"/>
</dbReference>
<dbReference type="PROSITE" id="PS51782">
    <property type="entry name" value="LYSM"/>
    <property type="match status" value="1"/>
</dbReference>
<reference evidence="5 6" key="1">
    <citation type="submission" date="2019-07" db="EMBL/GenBank/DDBJ databases">
        <title>Caenimonas sedimenti sp. nov., isolated from activated sludge.</title>
        <authorList>
            <person name="Xu J."/>
        </authorList>
    </citation>
    <scope>NUCLEOTIDE SEQUENCE [LARGE SCALE GENOMIC DNA]</scope>
    <source>
        <strain evidence="5 6">HX-9-20</strain>
    </source>
</reference>
<accession>A0A562ZUH4</accession>
<dbReference type="Pfam" id="PF01476">
    <property type="entry name" value="LysM"/>
    <property type="match status" value="2"/>
</dbReference>
<keyword evidence="3" id="KW-0732">Signal</keyword>
<dbReference type="PROSITE" id="PS51257">
    <property type="entry name" value="PROKAR_LIPOPROTEIN"/>
    <property type="match status" value="1"/>
</dbReference>
<comment type="similarity">
    <text evidence="1">Belongs to the transglycosylase Slt family.</text>
</comment>
<feature type="domain" description="LysM" evidence="4">
    <location>
        <begin position="430"/>
        <end position="476"/>
    </location>
</feature>
<name>A0A562ZUH4_9BURK</name>
<dbReference type="PROSITE" id="PS00922">
    <property type="entry name" value="TRANSGLYCOSYLASE"/>
    <property type="match status" value="1"/>
</dbReference>
<feature type="chain" id="PRO_5021940942" evidence="3">
    <location>
        <begin position="27"/>
        <end position="517"/>
    </location>
</feature>
<dbReference type="OrthoDB" id="9815002at2"/>
<comment type="caution">
    <text evidence="5">The sequence shown here is derived from an EMBL/GenBank/DDBJ whole genome shotgun (WGS) entry which is preliminary data.</text>
</comment>
<proteinExistence type="inferred from homology"/>
<evidence type="ECO:0000256" key="3">
    <source>
        <dbReference type="SAM" id="SignalP"/>
    </source>
</evidence>
<dbReference type="InterPro" id="IPR018392">
    <property type="entry name" value="LysM"/>
</dbReference>
<dbReference type="EMBL" id="VOBQ01000005">
    <property type="protein sequence ID" value="TWO72006.1"/>
    <property type="molecule type" value="Genomic_DNA"/>
</dbReference>
<organism evidence="5 6">
    <name type="scientific">Caenimonas sedimenti</name>
    <dbReference type="NCBI Taxonomy" id="2596921"/>
    <lineage>
        <taxon>Bacteria</taxon>
        <taxon>Pseudomonadati</taxon>
        <taxon>Pseudomonadota</taxon>
        <taxon>Betaproteobacteria</taxon>
        <taxon>Burkholderiales</taxon>
        <taxon>Comamonadaceae</taxon>
        <taxon>Caenimonas</taxon>
    </lineage>
</organism>
<dbReference type="GO" id="GO:0000270">
    <property type="term" value="P:peptidoglycan metabolic process"/>
    <property type="evidence" value="ECO:0007669"/>
    <property type="project" value="InterPro"/>
</dbReference>
<dbReference type="Proteomes" id="UP000318199">
    <property type="component" value="Unassembled WGS sequence"/>
</dbReference>
<dbReference type="InterPro" id="IPR023346">
    <property type="entry name" value="Lysozyme-like_dom_sf"/>
</dbReference>
<dbReference type="GO" id="GO:0016020">
    <property type="term" value="C:membrane"/>
    <property type="evidence" value="ECO:0007669"/>
    <property type="project" value="InterPro"/>
</dbReference>